<evidence type="ECO:0000313" key="12">
    <source>
        <dbReference type="EMBL" id="QQP85701.1"/>
    </source>
</evidence>
<dbReference type="PIRSF" id="PIRSF000094">
    <property type="entry name" value="Enoyl-ACP_rdct"/>
    <property type="match status" value="1"/>
</dbReference>
<reference evidence="12 13" key="1">
    <citation type="submission" date="2021-01" db="EMBL/GenBank/DDBJ databases">
        <title>Entomomonas sp. F2A isolated from a house cricket (Acheta domesticus).</title>
        <authorList>
            <person name="Spergser J."/>
            <person name="Busse H.-J."/>
        </authorList>
    </citation>
    <scope>NUCLEOTIDE SEQUENCE [LARGE SCALE GENOMIC DNA]</scope>
    <source>
        <strain evidence="12 13">F2A</strain>
    </source>
</reference>
<keyword evidence="13" id="KW-1185">Reference proteome</keyword>
<dbReference type="Gene3D" id="3.40.50.720">
    <property type="entry name" value="NAD(P)-binding Rossmann-like Domain"/>
    <property type="match status" value="1"/>
</dbReference>
<comment type="similarity">
    <text evidence="2 8">Belongs to the short-chain dehydrogenases/reductases (SDR) family. FabI subfamily.</text>
</comment>
<gene>
    <name evidence="12" type="primary">fabI</name>
    <name evidence="12" type="ORF">JHT90_00090</name>
</gene>
<sequence>MNLNAADLFSLKGKKGLIVGIANEDSIAWGCAQVLHSLGAELAITWLNEKARVYVEPLADQVNATIKMPLNVMKEGELENLFKQITMQWGQLDFIIHSIASAPKEDIKNDLVDSSSAGFLQAMDISCHSFIRMANLARPLMKQGGTLITMSYLGAQKVIEGYSLMGPVKAALESSVRILASELGKDGIRVHAISPGPMPTRAALGLKDFDQLLNEAIARAPIHRLASLADVGGLCALLVSEAGRGQTGGIHFIDGGLNIMG</sequence>
<evidence type="ECO:0000256" key="9">
    <source>
        <dbReference type="PIRSR" id="PIRSR000094-1"/>
    </source>
</evidence>
<dbReference type="GO" id="GO:0006633">
    <property type="term" value="P:fatty acid biosynthetic process"/>
    <property type="evidence" value="ECO:0007669"/>
    <property type="project" value="UniProtKB-KW"/>
</dbReference>
<feature type="binding site" evidence="11">
    <location>
        <begin position="26"/>
        <end position="27"/>
    </location>
    <ligand>
        <name>NAD(+)</name>
        <dbReference type="ChEBI" id="CHEBI:57540"/>
    </ligand>
</feature>
<evidence type="ECO:0000256" key="4">
    <source>
        <dbReference type="ARBA" id="ARBA00022832"/>
    </source>
</evidence>
<evidence type="ECO:0000256" key="8">
    <source>
        <dbReference type="PIRNR" id="PIRNR000094"/>
    </source>
</evidence>
<dbReference type="NCBIfam" id="NF005717">
    <property type="entry name" value="PRK07533.1"/>
    <property type="match status" value="1"/>
</dbReference>
<keyword evidence="4" id="KW-0276">Fatty acid metabolism</keyword>
<comment type="catalytic activity">
    <reaction evidence="8">
        <text>a 2,3-saturated acyl-[ACP] + NAD(+) = a (2E)-enoyl-[ACP] + NADH + H(+)</text>
        <dbReference type="Rhea" id="RHEA:10240"/>
        <dbReference type="Rhea" id="RHEA-COMP:9925"/>
        <dbReference type="Rhea" id="RHEA-COMP:9926"/>
        <dbReference type="ChEBI" id="CHEBI:15378"/>
        <dbReference type="ChEBI" id="CHEBI:57540"/>
        <dbReference type="ChEBI" id="CHEBI:57945"/>
        <dbReference type="ChEBI" id="CHEBI:78784"/>
        <dbReference type="ChEBI" id="CHEBI:78785"/>
        <dbReference type="EC" id="1.3.1.9"/>
    </reaction>
</comment>
<evidence type="ECO:0000256" key="7">
    <source>
        <dbReference type="ARBA" id="ARBA00023160"/>
    </source>
</evidence>
<dbReference type="AlphaFoldDB" id="A0A974RWZ2"/>
<keyword evidence="7 8" id="KW-0275">Fatty acid biosynthesis</keyword>
<evidence type="ECO:0000256" key="11">
    <source>
        <dbReference type="PIRSR" id="PIRSR000094-3"/>
    </source>
</evidence>
<feature type="binding site" evidence="10">
    <location>
        <position position="102"/>
    </location>
    <ligand>
        <name>substrate</name>
    </ligand>
</feature>
<accession>A0A974RWZ2</accession>
<dbReference type="PANTHER" id="PTHR43159:SF2">
    <property type="entry name" value="ENOYL-[ACYL-CARRIER-PROTEIN] REDUCTASE [NADH], CHLOROPLASTIC"/>
    <property type="match status" value="1"/>
</dbReference>
<dbReference type="Proteomes" id="UP000595278">
    <property type="component" value="Chromosome"/>
</dbReference>
<evidence type="ECO:0000256" key="10">
    <source>
        <dbReference type="PIRSR" id="PIRSR000094-2"/>
    </source>
</evidence>
<dbReference type="EC" id="1.3.1.9" evidence="8"/>
<dbReference type="GO" id="GO:0004318">
    <property type="term" value="F:enoyl-[acyl-carrier-protein] reductase (NADH) activity"/>
    <property type="evidence" value="ECO:0007669"/>
    <property type="project" value="UniProtKB-EC"/>
</dbReference>
<dbReference type="PRINTS" id="PR00081">
    <property type="entry name" value="GDHRDH"/>
</dbReference>
<organism evidence="12 13">
    <name type="scientific">Entomomonas asaccharolytica</name>
    <dbReference type="NCBI Taxonomy" id="2785331"/>
    <lineage>
        <taxon>Bacteria</taxon>
        <taxon>Pseudomonadati</taxon>
        <taxon>Pseudomonadota</taxon>
        <taxon>Gammaproteobacteria</taxon>
        <taxon>Pseudomonadales</taxon>
        <taxon>Pseudomonadaceae</taxon>
        <taxon>Entomomonas</taxon>
    </lineage>
</organism>
<feature type="binding site" evidence="11">
    <location>
        <position position="169"/>
    </location>
    <ligand>
        <name>NAD(+)</name>
        <dbReference type="ChEBI" id="CHEBI:57540"/>
    </ligand>
</feature>
<feature type="binding site" evidence="11">
    <location>
        <position position="99"/>
    </location>
    <ligand>
        <name>NAD(+)</name>
        <dbReference type="ChEBI" id="CHEBI:57540"/>
    </ligand>
</feature>
<dbReference type="InterPro" id="IPR036291">
    <property type="entry name" value="NAD(P)-bd_dom_sf"/>
</dbReference>
<feature type="active site" description="Proton acceptor" evidence="9">
    <location>
        <position position="162"/>
    </location>
</feature>
<comment type="pathway">
    <text evidence="1">Lipid metabolism; fatty acid biosynthesis.</text>
</comment>
<dbReference type="CDD" id="cd05372">
    <property type="entry name" value="ENR_SDR"/>
    <property type="match status" value="1"/>
</dbReference>
<protein>
    <recommendedName>
        <fullName evidence="8">Enoyl-[acyl-carrier-protein] reductase [NADH]</fullName>
        <ecNumber evidence="8">1.3.1.9</ecNumber>
    </recommendedName>
</protein>
<dbReference type="InterPro" id="IPR002347">
    <property type="entry name" value="SDR_fam"/>
</dbReference>
<dbReference type="SUPFAM" id="SSF51735">
    <property type="entry name" value="NAD(P)-binding Rossmann-fold domains"/>
    <property type="match status" value="1"/>
</dbReference>
<dbReference type="KEGG" id="eaz:JHT90_00090"/>
<evidence type="ECO:0000256" key="3">
    <source>
        <dbReference type="ARBA" id="ARBA00022516"/>
    </source>
</evidence>
<name>A0A974RWZ2_9GAMM</name>
<evidence type="ECO:0000256" key="5">
    <source>
        <dbReference type="ARBA" id="ARBA00023002"/>
    </source>
</evidence>
<keyword evidence="5 8" id="KW-0560">Oxidoreductase</keyword>
<dbReference type="InterPro" id="IPR014358">
    <property type="entry name" value="Enoyl-ACP_Rdtase_NADH"/>
</dbReference>
<evidence type="ECO:0000313" key="13">
    <source>
        <dbReference type="Proteomes" id="UP000595278"/>
    </source>
</evidence>
<proteinExistence type="inferred from homology"/>
<keyword evidence="8 11" id="KW-0520">NAD</keyword>
<dbReference type="Pfam" id="PF13561">
    <property type="entry name" value="adh_short_C2"/>
    <property type="match status" value="1"/>
</dbReference>
<evidence type="ECO:0000256" key="1">
    <source>
        <dbReference type="ARBA" id="ARBA00005194"/>
    </source>
</evidence>
<evidence type="ECO:0000256" key="2">
    <source>
        <dbReference type="ARBA" id="ARBA00009233"/>
    </source>
</evidence>
<feature type="binding site" evidence="11">
    <location>
        <position position="20"/>
    </location>
    <ligand>
        <name>NAD(+)</name>
        <dbReference type="ChEBI" id="CHEBI:57540"/>
    </ligand>
</feature>
<dbReference type="Gene3D" id="1.10.8.400">
    <property type="entry name" value="Enoyl acyl carrier protein reductase"/>
    <property type="match status" value="1"/>
</dbReference>
<keyword evidence="3 8" id="KW-0444">Lipid biosynthesis</keyword>
<dbReference type="RefSeq" id="WP_201092567.1">
    <property type="nucleotide sequence ID" value="NZ_CP067393.1"/>
</dbReference>
<evidence type="ECO:0000256" key="6">
    <source>
        <dbReference type="ARBA" id="ARBA00023098"/>
    </source>
</evidence>
<dbReference type="EMBL" id="CP067393">
    <property type="protein sequence ID" value="QQP85701.1"/>
    <property type="molecule type" value="Genomic_DNA"/>
</dbReference>
<dbReference type="PANTHER" id="PTHR43159">
    <property type="entry name" value="ENOYL-[ACYL-CARRIER-PROTEIN] REDUCTASE"/>
    <property type="match status" value="1"/>
</dbReference>
<feature type="active site" description="Proton acceptor" evidence="9">
    <location>
        <position position="152"/>
    </location>
</feature>
<keyword evidence="6" id="KW-0443">Lipid metabolism</keyword>